<gene>
    <name evidence="1" type="ORF">g.50717</name>
</gene>
<proteinExistence type="predicted"/>
<evidence type="ECO:0000313" key="1">
    <source>
        <dbReference type="EMBL" id="JAS56773.1"/>
    </source>
</evidence>
<sequence length="114" mass="12964">ADCLSRMYNDIPEETENRTDEQGGNVNMNCCVNNSVRTIGDKNSTGSLKDVKHIQGDAKTKIRDVLYLVNEIPLAFEDIAQHQKEDQECYRITESIKKKENHESFCLKNGVLLC</sequence>
<protein>
    <submittedName>
        <fullName evidence="1">Uncharacterized protein</fullName>
    </submittedName>
</protein>
<feature type="non-terminal residue" evidence="1">
    <location>
        <position position="114"/>
    </location>
</feature>
<reference evidence="1" key="1">
    <citation type="submission" date="2015-11" db="EMBL/GenBank/DDBJ databases">
        <title>De novo transcriptome assembly of four potential Pierce s Disease insect vectors from Arizona vineyards.</title>
        <authorList>
            <person name="Tassone E.E."/>
        </authorList>
    </citation>
    <scope>NUCLEOTIDE SEQUENCE</scope>
</reference>
<dbReference type="AlphaFoldDB" id="A0A1B6G390"/>
<name>A0A1B6G390_9HEMI</name>
<feature type="non-terminal residue" evidence="1">
    <location>
        <position position="1"/>
    </location>
</feature>
<accession>A0A1B6G390</accession>
<organism evidence="1">
    <name type="scientific">Cuerna arida</name>
    <dbReference type="NCBI Taxonomy" id="1464854"/>
    <lineage>
        <taxon>Eukaryota</taxon>
        <taxon>Metazoa</taxon>
        <taxon>Ecdysozoa</taxon>
        <taxon>Arthropoda</taxon>
        <taxon>Hexapoda</taxon>
        <taxon>Insecta</taxon>
        <taxon>Pterygota</taxon>
        <taxon>Neoptera</taxon>
        <taxon>Paraneoptera</taxon>
        <taxon>Hemiptera</taxon>
        <taxon>Auchenorrhyncha</taxon>
        <taxon>Membracoidea</taxon>
        <taxon>Cicadellidae</taxon>
        <taxon>Cicadellinae</taxon>
        <taxon>Proconiini</taxon>
        <taxon>Cuerna</taxon>
    </lineage>
</organism>
<dbReference type="EMBL" id="GECZ01012996">
    <property type="protein sequence ID" value="JAS56773.1"/>
    <property type="molecule type" value="Transcribed_RNA"/>
</dbReference>